<evidence type="ECO:0000256" key="7">
    <source>
        <dbReference type="SAM" id="Phobius"/>
    </source>
</evidence>
<gene>
    <name evidence="8" type="ORF">HMPREF3187_00148</name>
</gene>
<evidence type="ECO:0000256" key="6">
    <source>
        <dbReference type="ARBA" id="ARBA00023136"/>
    </source>
</evidence>
<dbReference type="Proteomes" id="UP000070422">
    <property type="component" value="Unassembled WGS sequence"/>
</dbReference>
<dbReference type="GO" id="GO:0005886">
    <property type="term" value="C:plasma membrane"/>
    <property type="evidence" value="ECO:0007669"/>
    <property type="project" value="TreeGrafter"/>
</dbReference>
<evidence type="ECO:0000313" key="8">
    <source>
        <dbReference type="EMBL" id="KXB38085.1"/>
    </source>
</evidence>
<reference evidence="8 9" key="1">
    <citation type="submission" date="2016-01" db="EMBL/GenBank/DDBJ databases">
        <authorList>
            <person name="Oliw E.H."/>
        </authorList>
    </citation>
    <scope>NUCLEOTIDE SEQUENCE [LARGE SCALE GENOMIC DNA]</scope>
    <source>
        <strain evidence="8 9">KA00635</strain>
    </source>
</reference>
<sequence>MIVAIFTFIVCALVNVRGKGFVRVIPFLIVLISGYILTAFMRLVDFTPIKEAAWFEISHFILPFNTSYFDSFKLYFGPEALAIIPVAIVTLSEHIGDHTVLSEICGRQFLKDPGLNKTLLWDGLAICVPASFRNNLRRKYRGCWDDTGRFYYRYPARCCHCHHHFPLREIHRTDFNYSYSRFRRNVYLYYTGPSLLMA</sequence>
<name>A0A133Y4M7_9LACT</name>
<dbReference type="PANTHER" id="PTHR42810:SF4">
    <property type="entry name" value="URIC ACID TRANSPORTER UACT"/>
    <property type="match status" value="1"/>
</dbReference>
<accession>A0A133Y4M7</accession>
<evidence type="ECO:0000256" key="5">
    <source>
        <dbReference type="ARBA" id="ARBA00022989"/>
    </source>
</evidence>
<evidence type="ECO:0000256" key="4">
    <source>
        <dbReference type="ARBA" id="ARBA00022692"/>
    </source>
</evidence>
<dbReference type="GO" id="GO:0042907">
    <property type="term" value="F:xanthine transmembrane transporter activity"/>
    <property type="evidence" value="ECO:0007669"/>
    <property type="project" value="TreeGrafter"/>
</dbReference>
<keyword evidence="6 7" id="KW-0472">Membrane</keyword>
<comment type="similarity">
    <text evidence="2">Belongs to the nucleobase:cation symporter-2 (NCS2) (TC 2.A.40) family.</text>
</comment>
<evidence type="ECO:0000256" key="1">
    <source>
        <dbReference type="ARBA" id="ARBA00004141"/>
    </source>
</evidence>
<evidence type="ECO:0000313" key="9">
    <source>
        <dbReference type="Proteomes" id="UP000070422"/>
    </source>
</evidence>
<feature type="transmembrane region" description="Helical" evidence="7">
    <location>
        <begin position="28"/>
        <end position="44"/>
    </location>
</feature>
<comment type="caution">
    <text evidence="8">The sequence shown here is derived from an EMBL/GenBank/DDBJ whole genome shotgun (WGS) entry which is preliminary data.</text>
</comment>
<keyword evidence="4 7" id="KW-0812">Transmembrane</keyword>
<evidence type="ECO:0000256" key="3">
    <source>
        <dbReference type="ARBA" id="ARBA00022448"/>
    </source>
</evidence>
<organism evidence="8 9">
    <name type="scientific">Aerococcus christensenii</name>
    <dbReference type="NCBI Taxonomy" id="87541"/>
    <lineage>
        <taxon>Bacteria</taxon>
        <taxon>Bacillati</taxon>
        <taxon>Bacillota</taxon>
        <taxon>Bacilli</taxon>
        <taxon>Lactobacillales</taxon>
        <taxon>Aerococcaceae</taxon>
        <taxon>Aerococcus</taxon>
    </lineage>
</organism>
<protein>
    <submittedName>
        <fullName evidence="8">Uncharacterized protein</fullName>
    </submittedName>
</protein>
<dbReference type="InterPro" id="IPR006043">
    <property type="entry name" value="NCS2"/>
</dbReference>
<dbReference type="PATRIC" id="fig|87541.4.peg.146"/>
<dbReference type="EMBL" id="LSCQ01000012">
    <property type="protein sequence ID" value="KXB38085.1"/>
    <property type="molecule type" value="Genomic_DNA"/>
</dbReference>
<proteinExistence type="inferred from homology"/>
<dbReference type="AlphaFoldDB" id="A0A133Y4M7"/>
<evidence type="ECO:0000256" key="2">
    <source>
        <dbReference type="ARBA" id="ARBA00008821"/>
    </source>
</evidence>
<dbReference type="Pfam" id="PF00860">
    <property type="entry name" value="Xan_ur_permease"/>
    <property type="match status" value="1"/>
</dbReference>
<comment type="subcellular location">
    <subcellularLocation>
        <location evidence="1">Membrane</location>
        <topology evidence="1">Multi-pass membrane protein</topology>
    </subcellularLocation>
</comment>
<keyword evidence="5 7" id="KW-1133">Transmembrane helix</keyword>
<keyword evidence="3" id="KW-0813">Transport</keyword>
<dbReference type="PANTHER" id="PTHR42810">
    <property type="entry name" value="PURINE PERMEASE C1399.01C-RELATED"/>
    <property type="match status" value="1"/>
</dbReference>